<feature type="transmembrane region" description="Helical" evidence="2">
    <location>
        <begin position="32"/>
        <end position="50"/>
    </location>
</feature>
<evidence type="ECO:0000256" key="1">
    <source>
        <dbReference type="SAM" id="MobiDB-lite"/>
    </source>
</evidence>
<reference evidence="5" key="1">
    <citation type="submission" date="2016-09" db="EMBL/GenBank/DDBJ databases">
        <authorList>
            <person name="Wibberg D."/>
        </authorList>
    </citation>
    <scope>NUCLEOTIDE SEQUENCE [LARGE SCALE GENOMIC DNA]</scope>
</reference>
<dbReference type="Proteomes" id="UP000184085">
    <property type="component" value="Unassembled WGS sequence"/>
</dbReference>
<evidence type="ECO:0000259" key="3">
    <source>
        <dbReference type="Pfam" id="PF07331"/>
    </source>
</evidence>
<sequence>MEPDFRGDADHHDGTSDATPGGYADSRRPGELVFTILLTIGSGALLWNAYGIAGFEALSSPGAIPMATAAVMLISSIIILVKTARLKLVANETMSKDILPWLVIVMFVLLVAFGIALKPLGFIPTAAIFLILSMKLMARRSWPVTLLIALGSLVVIWLIFRIVFTVLLPAGIVPEAEFIQYFRDLFSAGGDA</sequence>
<evidence type="ECO:0000313" key="5">
    <source>
        <dbReference type="Proteomes" id="UP000184085"/>
    </source>
</evidence>
<keyword evidence="2" id="KW-1133">Transmembrane helix</keyword>
<dbReference type="Pfam" id="PF07331">
    <property type="entry name" value="TctB"/>
    <property type="match status" value="1"/>
</dbReference>
<keyword evidence="2" id="KW-0812">Transmembrane</keyword>
<protein>
    <submittedName>
        <fullName evidence="4">Putative tripartite tricarboxylate transporter TctB family</fullName>
    </submittedName>
</protein>
<accession>A0A1M4MY76</accession>
<evidence type="ECO:0000256" key="2">
    <source>
        <dbReference type="SAM" id="Phobius"/>
    </source>
</evidence>
<gene>
    <name evidence="4" type="primary">tctB</name>
    <name evidence="4" type="ORF">KARMA_0919</name>
</gene>
<organism evidence="4 5">
    <name type="scientific">Donghicola eburneus</name>
    <dbReference type="NCBI Taxonomy" id="393278"/>
    <lineage>
        <taxon>Bacteria</taxon>
        <taxon>Pseudomonadati</taxon>
        <taxon>Pseudomonadota</taxon>
        <taxon>Alphaproteobacteria</taxon>
        <taxon>Rhodobacterales</taxon>
        <taxon>Roseobacteraceae</taxon>
        <taxon>Donghicola</taxon>
    </lineage>
</organism>
<feature type="compositionally biased region" description="Basic and acidic residues" evidence="1">
    <location>
        <begin position="1"/>
        <end position="15"/>
    </location>
</feature>
<feature type="transmembrane region" description="Helical" evidence="2">
    <location>
        <begin position="62"/>
        <end position="81"/>
    </location>
</feature>
<dbReference type="AlphaFoldDB" id="A0A1M4MY76"/>
<dbReference type="RefSeq" id="WP_072704725.1">
    <property type="nucleotide sequence ID" value="NZ_FMJB01000040.1"/>
</dbReference>
<proteinExistence type="predicted"/>
<feature type="transmembrane region" description="Helical" evidence="2">
    <location>
        <begin position="144"/>
        <end position="164"/>
    </location>
</feature>
<feature type="region of interest" description="Disordered" evidence="1">
    <location>
        <begin position="1"/>
        <end position="24"/>
    </location>
</feature>
<dbReference type="EMBL" id="FMJB01000040">
    <property type="protein sequence ID" value="SCM66737.1"/>
    <property type="molecule type" value="Genomic_DNA"/>
</dbReference>
<evidence type="ECO:0000313" key="4">
    <source>
        <dbReference type="EMBL" id="SCM66737.1"/>
    </source>
</evidence>
<keyword evidence="2" id="KW-0472">Membrane</keyword>
<feature type="domain" description="DUF1468" evidence="3">
    <location>
        <begin position="35"/>
        <end position="169"/>
    </location>
</feature>
<dbReference type="InterPro" id="IPR009936">
    <property type="entry name" value="DUF1468"/>
</dbReference>
<feature type="transmembrane region" description="Helical" evidence="2">
    <location>
        <begin position="101"/>
        <end position="132"/>
    </location>
</feature>
<keyword evidence="5" id="KW-1185">Reference proteome</keyword>
<name>A0A1M4MY76_9RHOB</name>